<dbReference type="EMBL" id="BDDD01000376">
    <property type="protein sequence ID" value="GAV64938.1"/>
    <property type="molecule type" value="Genomic_DNA"/>
</dbReference>
<evidence type="ECO:0000313" key="2">
    <source>
        <dbReference type="Proteomes" id="UP000187406"/>
    </source>
</evidence>
<reference evidence="2" key="1">
    <citation type="submission" date="2016-04" db="EMBL/GenBank/DDBJ databases">
        <title>Cephalotus genome sequencing.</title>
        <authorList>
            <person name="Fukushima K."/>
            <person name="Hasebe M."/>
            <person name="Fang X."/>
        </authorList>
    </citation>
    <scope>NUCLEOTIDE SEQUENCE [LARGE SCALE GENOMIC DNA]</scope>
    <source>
        <strain evidence="2">cv. St1</strain>
    </source>
</reference>
<gene>
    <name evidence="1" type="ORF">CFOL_v3_08453</name>
</gene>
<evidence type="ECO:0000313" key="1">
    <source>
        <dbReference type="EMBL" id="GAV64938.1"/>
    </source>
</evidence>
<name>A0A1Q3BAC8_CEPFO</name>
<feature type="non-terminal residue" evidence="1">
    <location>
        <position position="1"/>
    </location>
</feature>
<proteinExistence type="predicted"/>
<organism evidence="1 2">
    <name type="scientific">Cephalotus follicularis</name>
    <name type="common">Albany pitcher plant</name>
    <dbReference type="NCBI Taxonomy" id="3775"/>
    <lineage>
        <taxon>Eukaryota</taxon>
        <taxon>Viridiplantae</taxon>
        <taxon>Streptophyta</taxon>
        <taxon>Embryophyta</taxon>
        <taxon>Tracheophyta</taxon>
        <taxon>Spermatophyta</taxon>
        <taxon>Magnoliopsida</taxon>
        <taxon>eudicotyledons</taxon>
        <taxon>Gunneridae</taxon>
        <taxon>Pentapetalae</taxon>
        <taxon>rosids</taxon>
        <taxon>fabids</taxon>
        <taxon>Oxalidales</taxon>
        <taxon>Cephalotaceae</taxon>
        <taxon>Cephalotus</taxon>
    </lineage>
</organism>
<dbReference type="InParanoid" id="A0A1Q3BAC8"/>
<dbReference type="Proteomes" id="UP000187406">
    <property type="component" value="Unassembled WGS sequence"/>
</dbReference>
<protein>
    <submittedName>
        <fullName evidence="1">Uncharacterized protein</fullName>
    </submittedName>
</protein>
<accession>A0A1Q3BAC8</accession>
<keyword evidence="2" id="KW-1185">Reference proteome</keyword>
<dbReference type="AlphaFoldDB" id="A0A1Q3BAC8"/>
<comment type="caution">
    <text evidence="1">The sequence shown here is derived from an EMBL/GenBank/DDBJ whole genome shotgun (WGS) entry which is preliminary data.</text>
</comment>
<sequence length="102" mass="11561">CYYCDEKFILGHKCRNAKTLIVLEGEEIEECDDVEVEECLNSMKIQELQHESTTAISLYAMMGQHALGTLRLQGQIAKTLVQILINGGSTHNFSQDRLIKFL</sequence>